<dbReference type="InterPro" id="IPR036388">
    <property type="entry name" value="WH-like_DNA-bd_sf"/>
</dbReference>
<feature type="domain" description="O-methyltransferase C-terminal" evidence="4">
    <location>
        <begin position="258"/>
        <end position="389"/>
    </location>
</feature>
<dbReference type="PANTHER" id="PTHR43712:SF2">
    <property type="entry name" value="O-METHYLTRANSFERASE CICE"/>
    <property type="match status" value="1"/>
</dbReference>
<sequence length="477" mass="52674">MTIKTLKALRGIIDDSIDKLEAFYAAKNLEFPNLDEPYSTSPSEAALGDPEIVETVNAVVGASYQLIASVRTPFIHNMDSMFAFTLSSCIRVAEESNVPEILREAGPAGLHVNEIAAKNGLEPTKLARVLRVLASNHIFREVKPNVFATNRISSYIDTGKPSEYLFSANADKHSGTSGVAGFIDHVTDEVMKSNSHLWETMSSPVKGHSFDPLHAPLQEWSKTDKQFFWWIELPGNERRLLRYSAAMRATSLWNSPDAILHGYDWASMGPDDVLVDVGGGTGMPAMYIARAFPNVRIVIQEREQVCDHGVAYWKEVFPEAINSNRVQFQAHEFFQPQPALPTNTPASVYLLRTVLHDWPDSECIRILKNLRAAAKPATKLLIGDFMIPYACPDDSVAARTIPGAKVSAAPAPLLANFGKGSATTYALDMAMFTNFNAQERTLAHLADLCQKTGWKPIQAHRRDDTPFGFLISETVPV</sequence>
<keyword evidence="1 6" id="KW-0489">Methyltransferase</keyword>
<dbReference type="InterPro" id="IPR036390">
    <property type="entry name" value="WH_DNA-bd_sf"/>
</dbReference>
<dbReference type="GO" id="GO:0046983">
    <property type="term" value="F:protein dimerization activity"/>
    <property type="evidence" value="ECO:0007669"/>
    <property type="project" value="InterPro"/>
</dbReference>
<dbReference type="GO" id="GO:0008171">
    <property type="term" value="F:O-methyltransferase activity"/>
    <property type="evidence" value="ECO:0007669"/>
    <property type="project" value="InterPro"/>
</dbReference>
<proteinExistence type="predicted"/>
<dbReference type="InterPro" id="IPR016461">
    <property type="entry name" value="COMT-like"/>
</dbReference>
<keyword evidence="2 6" id="KW-0808">Transferase</keyword>
<protein>
    <submittedName>
        <fullName evidence="6">S-adenosyl-L-methionine-dependent methyltransferase</fullName>
    </submittedName>
</protein>
<name>A0A5C3MRK1_9AGAM</name>
<dbReference type="Pfam" id="PF00891">
    <property type="entry name" value="Methyltransf_2"/>
    <property type="match status" value="1"/>
</dbReference>
<evidence type="ECO:0000259" key="5">
    <source>
        <dbReference type="Pfam" id="PF08100"/>
    </source>
</evidence>
<evidence type="ECO:0000256" key="1">
    <source>
        <dbReference type="ARBA" id="ARBA00022603"/>
    </source>
</evidence>
<evidence type="ECO:0000313" key="7">
    <source>
        <dbReference type="Proteomes" id="UP000305948"/>
    </source>
</evidence>
<organism evidence="6 7">
    <name type="scientific">Heliocybe sulcata</name>
    <dbReference type="NCBI Taxonomy" id="5364"/>
    <lineage>
        <taxon>Eukaryota</taxon>
        <taxon>Fungi</taxon>
        <taxon>Dikarya</taxon>
        <taxon>Basidiomycota</taxon>
        <taxon>Agaricomycotina</taxon>
        <taxon>Agaricomycetes</taxon>
        <taxon>Gloeophyllales</taxon>
        <taxon>Gloeophyllaceae</taxon>
        <taxon>Heliocybe</taxon>
    </lineage>
</organism>
<evidence type="ECO:0000256" key="3">
    <source>
        <dbReference type="ARBA" id="ARBA00022691"/>
    </source>
</evidence>
<dbReference type="GO" id="GO:0032259">
    <property type="term" value="P:methylation"/>
    <property type="evidence" value="ECO:0007669"/>
    <property type="project" value="UniProtKB-KW"/>
</dbReference>
<gene>
    <name evidence="6" type="ORF">OE88DRAFT_1665703</name>
</gene>
<dbReference type="InterPro" id="IPR029063">
    <property type="entry name" value="SAM-dependent_MTases_sf"/>
</dbReference>
<dbReference type="Proteomes" id="UP000305948">
    <property type="component" value="Unassembled WGS sequence"/>
</dbReference>
<dbReference type="SUPFAM" id="SSF46785">
    <property type="entry name" value="Winged helix' DNA-binding domain"/>
    <property type="match status" value="1"/>
</dbReference>
<evidence type="ECO:0000256" key="2">
    <source>
        <dbReference type="ARBA" id="ARBA00022679"/>
    </source>
</evidence>
<keyword evidence="7" id="KW-1185">Reference proteome</keyword>
<feature type="domain" description="O-methyltransferase dimerisation" evidence="5">
    <location>
        <begin position="78"/>
        <end position="154"/>
    </location>
</feature>
<dbReference type="Pfam" id="PF08100">
    <property type="entry name" value="Dimerisation"/>
    <property type="match status" value="1"/>
</dbReference>
<dbReference type="Gene3D" id="3.40.50.150">
    <property type="entry name" value="Vaccinia Virus protein VP39"/>
    <property type="match status" value="1"/>
</dbReference>
<dbReference type="InterPro" id="IPR001077">
    <property type="entry name" value="COMT_C"/>
</dbReference>
<keyword evidence="3" id="KW-0949">S-adenosyl-L-methionine</keyword>
<dbReference type="PROSITE" id="PS51683">
    <property type="entry name" value="SAM_OMT_II"/>
    <property type="match status" value="1"/>
</dbReference>
<dbReference type="AlphaFoldDB" id="A0A5C3MRK1"/>
<evidence type="ECO:0000313" key="6">
    <source>
        <dbReference type="EMBL" id="TFK47525.1"/>
    </source>
</evidence>
<reference evidence="6 7" key="1">
    <citation type="journal article" date="2019" name="Nat. Ecol. Evol.">
        <title>Megaphylogeny resolves global patterns of mushroom evolution.</title>
        <authorList>
            <person name="Varga T."/>
            <person name="Krizsan K."/>
            <person name="Foldi C."/>
            <person name="Dima B."/>
            <person name="Sanchez-Garcia M."/>
            <person name="Sanchez-Ramirez S."/>
            <person name="Szollosi G.J."/>
            <person name="Szarkandi J.G."/>
            <person name="Papp V."/>
            <person name="Albert L."/>
            <person name="Andreopoulos W."/>
            <person name="Angelini C."/>
            <person name="Antonin V."/>
            <person name="Barry K.W."/>
            <person name="Bougher N.L."/>
            <person name="Buchanan P."/>
            <person name="Buyck B."/>
            <person name="Bense V."/>
            <person name="Catcheside P."/>
            <person name="Chovatia M."/>
            <person name="Cooper J."/>
            <person name="Damon W."/>
            <person name="Desjardin D."/>
            <person name="Finy P."/>
            <person name="Geml J."/>
            <person name="Haridas S."/>
            <person name="Hughes K."/>
            <person name="Justo A."/>
            <person name="Karasinski D."/>
            <person name="Kautmanova I."/>
            <person name="Kiss B."/>
            <person name="Kocsube S."/>
            <person name="Kotiranta H."/>
            <person name="LaButti K.M."/>
            <person name="Lechner B.E."/>
            <person name="Liimatainen K."/>
            <person name="Lipzen A."/>
            <person name="Lukacs Z."/>
            <person name="Mihaltcheva S."/>
            <person name="Morgado L.N."/>
            <person name="Niskanen T."/>
            <person name="Noordeloos M.E."/>
            <person name="Ohm R.A."/>
            <person name="Ortiz-Santana B."/>
            <person name="Ovrebo C."/>
            <person name="Racz N."/>
            <person name="Riley R."/>
            <person name="Savchenko A."/>
            <person name="Shiryaev A."/>
            <person name="Soop K."/>
            <person name="Spirin V."/>
            <person name="Szebenyi C."/>
            <person name="Tomsovsky M."/>
            <person name="Tulloss R.E."/>
            <person name="Uehling J."/>
            <person name="Grigoriev I.V."/>
            <person name="Vagvolgyi C."/>
            <person name="Papp T."/>
            <person name="Martin F.M."/>
            <person name="Miettinen O."/>
            <person name="Hibbett D.S."/>
            <person name="Nagy L.G."/>
        </authorList>
    </citation>
    <scope>NUCLEOTIDE SEQUENCE [LARGE SCALE GENOMIC DNA]</scope>
    <source>
        <strain evidence="6 7">OMC1185</strain>
    </source>
</reference>
<accession>A0A5C3MRK1</accession>
<dbReference type="SUPFAM" id="SSF53335">
    <property type="entry name" value="S-adenosyl-L-methionine-dependent methyltransferases"/>
    <property type="match status" value="1"/>
</dbReference>
<dbReference type="OrthoDB" id="2410195at2759"/>
<dbReference type="InterPro" id="IPR012967">
    <property type="entry name" value="COMT_dimerisation"/>
</dbReference>
<dbReference type="PANTHER" id="PTHR43712">
    <property type="entry name" value="PUTATIVE (AFU_ORTHOLOGUE AFUA_4G14580)-RELATED"/>
    <property type="match status" value="1"/>
</dbReference>
<dbReference type="Gene3D" id="1.10.10.10">
    <property type="entry name" value="Winged helix-like DNA-binding domain superfamily/Winged helix DNA-binding domain"/>
    <property type="match status" value="1"/>
</dbReference>
<dbReference type="EMBL" id="ML213523">
    <property type="protein sequence ID" value="TFK47525.1"/>
    <property type="molecule type" value="Genomic_DNA"/>
</dbReference>
<evidence type="ECO:0000259" key="4">
    <source>
        <dbReference type="Pfam" id="PF00891"/>
    </source>
</evidence>